<dbReference type="PROSITE" id="PS51257">
    <property type="entry name" value="PROKAR_LIPOPROTEIN"/>
    <property type="match status" value="1"/>
</dbReference>
<feature type="compositionally biased region" description="Low complexity" evidence="1">
    <location>
        <begin position="105"/>
        <end position="121"/>
    </location>
</feature>
<keyword evidence="4" id="KW-1185">Reference proteome</keyword>
<feature type="region of interest" description="Disordered" evidence="1">
    <location>
        <begin position="58"/>
        <end position="128"/>
    </location>
</feature>
<proteinExistence type="predicted"/>
<organism evidence="3 4">
    <name type="scientific">Waltera intestinalis</name>
    <dbReference type="NCBI Taxonomy" id="2606635"/>
    <lineage>
        <taxon>Bacteria</taxon>
        <taxon>Bacillati</taxon>
        <taxon>Bacillota</taxon>
        <taxon>Clostridia</taxon>
        <taxon>Lachnospirales</taxon>
        <taxon>Lachnospiraceae</taxon>
        <taxon>Waltera</taxon>
    </lineage>
</organism>
<protein>
    <recommendedName>
        <fullName evidence="5">Lipoprotein</fullName>
    </recommendedName>
</protein>
<keyword evidence="2" id="KW-0732">Signal</keyword>
<dbReference type="AlphaFoldDB" id="A0A6L5YML7"/>
<gene>
    <name evidence="3" type="ORF">FYJ59_13315</name>
</gene>
<dbReference type="EMBL" id="VUMU01000022">
    <property type="protein sequence ID" value="MST59200.1"/>
    <property type="molecule type" value="Genomic_DNA"/>
</dbReference>
<evidence type="ECO:0000256" key="1">
    <source>
        <dbReference type="SAM" id="MobiDB-lite"/>
    </source>
</evidence>
<feature type="signal peptide" evidence="2">
    <location>
        <begin position="1"/>
        <end position="22"/>
    </location>
</feature>
<feature type="chain" id="PRO_5038516227" description="Lipoprotein" evidence="2">
    <location>
        <begin position="23"/>
        <end position="227"/>
    </location>
</feature>
<evidence type="ECO:0000313" key="4">
    <source>
        <dbReference type="Proteomes" id="UP000476055"/>
    </source>
</evidence>
<reference evidence="3 4" key="1">
    <citation type="submission" date="2019-08" db="EMBL/GenBank/DDBJ databases">
        <title>In-depth cultivation of the pig gut microbiome towards novel bacterial diversity and tailored functional studies.</title>
        <authorList>
            <person name="Wylensek D."/>
            <person name="Hitch T.C.A."/>
            <person name="Clavel T."/>
        </authorList>
    </citation>
    <scope>NUCLEOTIDE SEQUENCE [LARGE SCALE GENOMIC DNA]</scope>
    <source>
        <strain evidence="3 4">WCA3-601-WT-6H</strain>
    </source>
</reference>
<dbReference type="RefSeq" id="WP_154498724.1">
    <property type="nucleotide sequence ID" value="NZ_VUMU01000022.1"/>
</dbReference>
<sequence>MRKKLIVAQVILLIAMIFTITACEKESGTDINFENMPVINTENAVDTNNGTEVEIDFSSESGQEDTQLEEDSNVENDVDQEPLDSGEESSKEQSITAQSIGQSGEQATNQENEQSQQQDQNPATQSIPTVTMNGTIISVGNGEFVIRKANVISSDVMVSSGEDAEKVSVIYEDNTEFVVCTSSDGGITANYAAASSANLISEKLVELQGAYEGNSFMAQKVTIYNFE</sequence>
<accession>A0A6L5YML7</accession>
<evidence type="ECO:0000313" key="3">
    <source>
        <dbReference type="EMBL" id="MST59200.1"/>
    </source>
</evidence>
<comment type="caution">
    <text evidence="3">The sequence shown here is derived from an EMBL/GenBank/DDBJ whole genome shotgun (WGS) entry which is preliminary data.</text>
</comment>
<evidence type="ECO:0008006" key="5">
    <source>
        <dbReference type="Google" id="ProtNLM"/>
    </source>
</evidence>
<evidence type="ECO:0000256" key="2">
    <source>
        <dbReference type="SAM" id="SignalP"/>
    </source>
</evidence>
<feature type="compositionally biased region" description="Acidic residues" evidence="1">
    <location>
        <begin position="58"/>
        <end position="87"/>
    </location>
</feature>
<name>A0A6L5YML7_9FIRM</name>
<feature type="compositionally biased region" description="Polar residues" evidence="1">
    <location>
        <begin position="92"/>
        <end position="104"/>
    </location>
</feature>
<dbReference type="Proteomes" id="UP000476055">
    <property type="component" value="Unassembled WGS sequence"/>
</dbReference>